<keyword evidence="12" id="KW-1185">Reference proteome</keyword>
<dbReference type="PROSITE" id="PS50188">
    <property type="entry name" value="B302_SPRY"/>
    <property type="match status" value="1"/>
</dbReference>
<dbReference type="SMART" id="SM00449">
    <property type="entry name" value="SPRY"/>
    <property type="match status" value="1"/>
</dbReference>
<evidence type="ECO:0000256" key="7">
    <source>
        <dbReference type="SAM" id="Coils"/>
    </source>
</evidence>
<gene>
    <name evidence="11" type="ORF">HF521_006358</name>
</gene>
<evidence type="ECO:0000259" key="8">
    <source>
        <dbReference type="PROSITE" id="PS50089"/>
    </source>
</evidence>
<keyword evidence="2" id="KW-0479">Metal-binding</keyword>
<evidence type="ECO:0000256" key="3">
    <source>
        <dbReference type="ARBA" id="ARBA00022771"/>
    </source>
</evidence>
<dbReference type="GO" id="GO:0005737">
    <property type="term" value="C:cytoplasm"/>
    <property type="evidence" value="ECO:0007669"/>
    <property type="project" value="UniProtKB-ARBA"/>
</dbReference>
<evidence type="ECO:0000259" key="10">
    <source>
        <dbReference type="PROSITE" id="PS50188"/>
    </source>
</evidence>
<proteinExistence type="predicted"/>
<dbReference type="PANTHER" id="PTHR25465">
    <property type="entry name" value="B-BOX DOMAIN CONTAINING"/>
    <property type="match status" value="1"/>
</dbReference>
<dbReference type="GO" id="GO:0008270">
    <property type="term" value="F:zinc ion binding"/>
    <property type="evidence" value="ECO:0007669"/>
    <property type="project" value="UniProtKB-KW"/>
</dbReference>
<dbReference type="InterPro" id="IPR001870">
    <property type="entry name" value="B30.2/SPRY"/>
</dbReference>
<dbReference type="InterPro" id="IPR006574">
    <property type="entry name" value="PRY"/>
</dbReference>
<keyword evidence="7" id="KW-0175">Coiled coil</keyword>
<dbReference type="Pfam" id="PF13765">
    <property type="entry name" value="PRY"/>
    <property type="match status" value="1"/>
</dbReference>
<reference evidence="11" key="1">
    <citation type="submission" date="2020-08" db="EMBL/GenBank/DDBJ databases">
        <title>Chromosome-level assembly of Southern catfish (Silurus meridionalis) provides insights into visual adaptation to the nocturnal and benthic lifestyles.</title>
        <authorList>
            <person name="Zhang Y."/>
            <person name="Wang D."/>
            <person name="Peng Z."/>
        </authorList>
    </citation>
    <scope>NUCLEOTIDE SEQUENCE</scope>
    <source>
        <strain evidence="11">SWU-2019-XX</strain>
        <tissue evidence="11">Muscle</tissue>
    </source>
</reference>
<evidence type="ECO:0000256" key="6">
    <source>
        <dbReference type="PROSITE-ProRule" id="PRU00024"/>
    </source>
</evidence>
<evidence type="ECO:0000259" key="9">
    <source>
        <dbReference type="PROSITE" id="PS50119"/>
    </source>
</evidence>
<dbReference type="OrthoDB" id="9903688at2759"/>
<comment type="caution">
    <text evidence="11">The sequence shown here is derived from an EMBL/GenBank/DDBJ whole genome shotgun (WGS) entry which is preliminary data.</text>
</comment>
<evidence type="ECO:0008006" key="13">
    <source>
        <dbReference type="Google" id="ProtNLM"/>
    </source>
</evidence>
<dbReference type="InterPro" id="IPR003879">
    <property type="entry name" value="Butyrophylin_SPRY"/>
</dbReference>
<name>A0A8T0AUZ4_SILME</name>
<dbReference type="InterPro" id="IPR001841">
    <property type="entry name" value="Znf_RING"/>
</dbReference>
<dbReference type="SUPFAM" id="SSF57845">
    <property type="entry name" value="B-box zinc-binding domain"/>
    <property type="match status" value="1"/>
</dbReference>
<dbReference type="SUPFAM" id="SSF49899">
    <property type="entry name" value="Concanavalin A-like lectins/glucanases"/>
    <property type="match status" value="1"/>
</dbReference>
<dbReference type="InterPro" id="IPR003877">
    <property type="entry name" value="SPRY_dom"/>
</dbReference>
<dbReference type="SMART" id="SM00184">
    <property type="entry name" value="RING"/>
    <property type="match status" value="1"/>
</dbReference>
<organism evidence="11 12">
    <name type="scientific">Silurus meridionalis</name>
    <name type="common">Southern catfish</name>
    <name type="synonym">Silurus soldatovi meridionalis</name>
    <dbReference type="NCBI Taxonomy" id="175797"/>
    <lineage>
        <taxon>Eukaryota</taxon>
        <taxon>Metazoa</taxon>
        <taxon>Chordata</taxon>
        <taxon>Craniata</taxon>
        <taxon>Vertebrata</taxon>
        <taxon>Euteleostomi</taxon>
        <taxon>Actinopterygii</taxon>
        <taxon>Neopterygii</taxon>
        <taxon>Teleostei</taxon>
        <taxon>Ostariophysi</taxon>
        <taxon>Siluriformes</taxon>
        <taxon>Siluridae</taxon>
        <taxon>Silurus</taxon>
    </lineage>
</organism>
<dbReference type="Pfam" id="PF25600">
    <property type="entry name" value="TRIM_CC"/>
    <property type="match status" value="1"/>
</dbReference>
<dbReference type="SUPFAM" id="SSF57850">
    <property type="entry name" value="RING/U-box"/>
    <property type="match status" value="1"/>
</dbReference>
<feature type="domain" description="B30.2/SPRY" evidence="10">
    <location>
        <begin position="338"/>
        <end position="531"/>
    </location>
</feature>
<dbReference type="InterPro" id="IPR058030">
    <property type="entry name" value="TRIM8/14/16/25/29/45/65_CC"/>
</dbReference>
<feature type="domain" description="RING-type" evidence="8">
    <location>
        <begin position="15"/>
        <end position="55"/>
    </location>
</feature>
<dbReference type="AlphaFoldDB" id="A0A8T0AUZ4"/>
<dbReference type="Gene3D" id="4.10.830.40">
    <property type="match status" value="1"/>
</dbReference>
<evidence type="ECO:0000256" key="2">
    <source>
        <dbReference type="ARBA" id="ARBA00022723"/>
    </source>
</evidence>
<dbReference type="SMART" id="SM00589">
    <property type="entry name" value="PRY"/>
    <property type="match status" value="1"/>
</dbReference>
<dbReference type="InterPro" id="IPR017907">
    <property type="entry name" value="Znf_RING_CS"/>
</dbReference>
<evidence type="ECO:0000313" key="11">
    <source>
        <dbReference type="EMBL" id="KAF7696264.1"/>
    </source>
</evidence>
<evidence type="ECO:0000256" key="5">
    <source>
        <dbReference type="ARBA" id="ARBA00022859"/>
    </source>
</evidence>
<dbReference type="Pfam" id="PF00643">
    <property type="entry name" value="zf-B_box"/>
    <property type="match status" value="1"/>
</dbReference>
<dbReference type="PROSITE" id="PS50089">
    <property type="entry name" value="ZF_RING_2"/>
    <property type="match status" value="1"/>
</dbReference>
<feature type="coiled-coil region" evidence="7">
    <location>
        <begin position="250"/>
        <end position="280"/>
    </location>
</feature>
<dbReference type="Gene3D" id="3.30.40.10">
    <property type="entry name" value="Zinc/RING finger domain, C3HC4 (zinc finger)"/>
    <property type="match status" value="1"/>
</dbReference>
<dbReference type="PROSITE" id="PS50119">
    <property type="entry name" value="ZF_BBOX"/>
    <property type="match status" value="1"/>
</dbReference>
<dbReference type="InterPro" id="IPR000315">
    <property type="entry name" value="Znf_B-box"/>
</dbReference>
<keyword evidence="4" id="KW-0862">Zinc</keyword>
<dbReference type="Gene3D" id="2.60.120.920">
    <property type="match status" value="1"/>
</dbReference>
<keyword evidence="1" id="KW-0399">Innate immunity</keyword>
<dbReference type="Pfam" id="PF00622">
    <property type="entry name" value="SPRY"/>
    <property type="match status" value="1"/>
</dbReference>
<evidence type="ECO:0000313" key="12">
    <source>
        <dbReference type="Proteomes" id="UP000606274"/>
    </source>
</evidence>
<keyword evidence="3 6" id="KW-0863">Zinc-finger</keyword>
<dbReference type="InterPro" id="IPR013320">
    <property type="entry name" value="ConA-like_dom_sf"/>
</dbReference>
<dbReference type="Proteomes" id="UP000606274">
    <property type="component" value="Unassembled WGS sequence"/>
</dbReference>
<dbReference type="InterPro" id="IPR013083">
    <property type="entry name" value="Znf_RING/FYVE/PHD"/>
</dbReference>
<dbReference type="PANTHER" id="PTHR25465:SF5">
    <property type="entry name" value="E3 UBIQUITIN_ISG15 LIGASE TRIM25-RELATED"/>
    <property type="match status" value="1"/>
</dbReference>
<feature type="domain" description="B box-type" evidence="9">
    <location>
        <begin position="144"/>
        <end position="184"/>
    </location>
</feature>
<dbReference type="InterPro" id="IPR043136">
    <property type="entry name" value="B30.2/SPRY_sf"/>
</dbReference>
<dbReference type="GO" id="GO:0045087">
    <property type="term" value="P:innate immune response"/>
    <property type="evidence" value="ECO:0007669"/>
    <property type="project" value="UniProtKB-KW"/>
</dbReference>
<dbReference type="PROSITE" id="PS00518">
    <property type="entry name" value="ZF_RING_1"/>
    <property type="match status" value="1"/>
</dbReference>
<evidence type="ECO:0000256" key="4">
    <source>
        <dbReference type="ARBA" id="ARBA00022833"/>
    </source>
</evidence>
<dbReference type="CDD" id="cd16040">
    <property type="entry name" value="SPRY_PRY_SNTX"/>
    <property type="match status" value="1"/>
</dbReference>
<dbReference type="Gene3D" id="3.30.160.60">
    <property type="entry name" value="Classic Zinc Finger"/>
    <property type="match status" value="1"/>
</dbReference>
<accession>A0A8T0AUZ4</accession>
<evidence type="ECO:0000256" key="1">
    <source>
        <dbReference type="ARBA" id="ARBA00022588"/>
    </source>
</evidence>
<protein>
    <recommendedName>
        <fullName evidence="13">Tripartite motif-containing protein 16-like</fullName>
    </recommendedName>
</protein>
<dbReference type="EMBL" id="JABFDY010000016">
    <property type="protein sequence ID" value="KAF7696264.1"/>
    <property type="molecule type" value="Genomic_DNA"/>
</dbReference>
<dbReference type="CDD" id="cd19769">
    <property type="entry name" value="Bbox2_TRIM16-like"/>
    <property type="match status" value="1"/>
</dbReference>
<dbReference type="InterPro" id="IPR051051">
    <property type="entry name" value="E3_ubiq-ligase_TRIM/RNF"/>
</dbReference>
<dbReference type="SMART" id="SM00336">
    <property type="entry name" value="BBOX"/>
    <property type="match status" value="1"/>
</dbReference>
<keyword evidence="5" id="KW-0391">Immunity</keyword>
<sequence>MASSSTPRSENLYECCLCLTKSKTVVTLPCKHNFCRSCLISEYEGTDSYSCLQCSQIFSMKPDLHGPSEKVMDNLKKMDLHTETTAGTTTEREDVACDVCTDGIHTAIKSCLVCLASYCETHLWLHEHLHARAAHTLVDATAQLQAMTCSTHGKVLEVYCRNEEQRICCMCMLEDHKGHDMVAAGQVVKENLRKSKQMITEQEKQLKEFHLAENTLKDIATATEEECERLFGQLVHSIKRSGSAMKVLIRARERAELYRIKELMDQAEEEIRELKSRELLRTPNDLLQSTSGNVTKMTINPQFSFGEVVKSVSALKERIEDVWQHETDRISWAVKKDKIVVPSEPKTRKDFLQYLVPLSLDPDSAHRSLRIYDEKRVVCSTEYQPYPYHPERFDWWAQVLCREPLNRRCYWEAEWAGLHGVDIAVSYRDITRKGDGDECSFGYNKQSWSLDCAILKYTFAHDNVETEILGPVSHKIGVYLDYKAGVMCFYSVSDTLTLLHRAEMRFMQPPYAGFGLYQGSTVKICQLDTEATLTE</sequence>
<dbReference type="PRINTS" id="PR01407">
    <property type="entry name" value="BUTYPHLNCDUF"/>
</dbReference>